<dbReference type="FunCoup" id="A0A7F5RN68">
    <property type="interactions" value="759"/>
</dbReference>
<dbReference type="Pfam" id="PF18151">
    <property type="entry name" value="DUF5601"/>
    <property type="match status" value="1"/>
</dbReference>
<evidence type="ECO:0000256" key="1">
    <source>
        <dbReference type="ARBA" id="ARBA00022723"/>
    </source>
</evidence>
<gene>
    <name evidence="7" type="primary">LOC108733141</name>
</gene>
<dbReference type="Proteomes" id="UP000192223">
    <property type="component" value="Unplaced"/>
</dbReference>
<dbReference type="KEGG" id="apln:108733141"/>
<dbReference type="Pfam" id="PF01754">
    <property type="entry name" value="zf-A20"/>
    <property type="match status" value="1"/>
</dbReference>
<name>A0A7F5RN68_AGRPL</name>
<evidence type="ECO:0000313" key="6">
    <source>
        <dbReference type="Proteomes" id="UP000192223"/>
    </source>
</evidence>
<dbReference type="SUPFAM" id="SSF109993">
    <property type="entry name" value="VPS9 domain"/>
    <property type="match status" value="1"/>
</dbReference>
<keyword evidence="1" id="KW-0479">Metal-binding</keyword>
<organism evidence="6 7">
    <name type="scientific">Agrilus planipennis</name>
    <name type="common">Emerald ash borer</name>
    <name type="synonym">Agrilus marcopoli</name>
    <dbReference type="NCBI Taxonomy" id="224129"/>
    <lineage>
        <taxon>Eukaryota</taxon>
        <taxon>Metazoa</taxon>
        <taxon>Ecdysozoa</taxon>
        <taxon>Arthropoda</taxon>
        <taxon>Hexapoda</taxon>
        <taxon>Insecta</taxon>
        <taxon>Pterygota</taxon>
        <taxon>Neoptera</taxon>
        <taxon>Endopterygota</taxon>
        <taxon>Coleoptera</taxon>
        <taxon>Polyphaga</taxon>
        <taxon>Elateriformia</taxon>
        <taxon>Buprestoidea</taxon>
        <taxon>Buprestidae</taxon>
        <taxon>Agrilinae</taxon>
        <taxon>Agrilus</taxon>
    </lineage>
</organism>
<evidence type="ECO:0000313" key="7">
    <source>
        <dbReference type="RefSeq" id="XP_025837275.1"/>
    </source>
</evidence>
<dbReference type="CTD" id="38144"/>
<dbReference type="InterPro" id="IPR037191">
    <property type="entry name" value="VPS9_dom_sf"/>
</dbReference>
<keyword evidence="2" id="KW-0863">Zinc-finger</keyword>
<dbReference type="AlphaFoldDB" id="A0A7F5RN68"/>
<dbReference type="GO" id="GO:0031267">
    <property type="term" value="F:small GTPase binding"/>
    <property type="evidence" value="ECO:0007669"/>
    <property type="project" value="TreeGrafter"/>
</dbReference>
<proteinExistence type="predicted"/>
<evidence type="ECO:0000256" key="2">
    <source>
        <dbReference type="ARBA" id="ARBA00022771"/>
    </source>
</evidence>
<dbReference type="GO" id="GO:0005829">
    <property type="term" value="C:cytosol"/>
    <property type="evidence" value="ECO:0007669"/>
    <property type="project" value="TreeGrafter"/>
</dbReference>
<dbReference type="PANTHER" id="PTHR23101:SF122">
    <property type="entry name" value="RABAPTIN-5-ASSOCIATED EXCHANGE FACTOR FOR RAB5"/>
    <property type="match status" value="1"/>
</dbReference>
<dbReference type="GO" id="GO:0008270">
    <property type="term" value="F:zinc ion binding"/>
    <property type="evidence" value="ECO:0007669"/>
    <property type="project" value="UniProtKB-KW"/>
</dbReference>
<dbReference type="GeneID" id="108733141"/>
<dbReference type="PANTHER" id="PTHR23101">
    <property type="entry name" value="RAB GDP/GTP EXCHANGE FACTOR"/>
    <property type="match status" value="1"/>
</dbReference>
<keyword evidence="6" id="KW-1185">Reference proteome</keyword>
<protein>
    <submittedName>
        <fullName evidence="7">Rab5 GDP/GTP exchange factor</fullName>
    </submittedName>
</protein>
<evidence type="ECO:0000256" key="3">
    <source>
        <dbReference type="ARBA" id="ARBA00022833"/>
    </source>
</evidence>
<keyword evidence="3" id="KW-0862">Zinc</keyword>
<dbReference type="InParanoid" id="A0A7F5RN68"/>
<dbReference type="OrthoDB" id="300289at2759"/>
<dbReference type="GO" id="GO:0003677">
    <property type="term" value="F:DNA binding"/>
    <property type="evidence" value="ECO:0007669"/>
    <property type="project" value="InterPro"/>
</dbReference>
<dbReference type="InterPro" id="IPR002653">
    <property type="entry name" value="Znf_A20"/>
</dbReference>
<dbReference type="RefSeq" id="XP_025837275.1">
    <property type="nucleotide sequence ID" value="XM_025981490.1"/>
</dbReference>
<dbReference type="SUPFAM" id="SSF57716">
    <property type="entry name" value="Glucocorticoid receptor-like (DNA-binding domain)"/>
    <property type="match status" value="1"/>
</dbReference>
<accession>A0A7F5RN68</accession>
<dbReference type="PROSITE" id="PS51205">
    <property type="entry name" value="VPS9"/>
    <property type="match status" value="1"/>
</dbReference>
<dbReference type="PROSITE" id="PS51036">
    <property type="entry name" value="ZF_A20"/>
    <property type="match status" value="1"/>
</dbReference>
<dbReference type="GO" id="GO:0005085">
    <property type="term" value="F:guanyl-nucleotide exchange factor activity"/>
    <property type="evidence" value="ECO:0007669"/>
    <property type="project" value="InterPro"/>
</dbReference>
<dbReference type="Gene3D" id="1.20.1050.80">
    <property type="entry name" value="VPS9 domain"/>
    <property type="match status" value="1"/>
</dbReference>
<reference evidence="7" key="1">
    <citation type="submission" date="2025-08" db="UniProtKB">
        <authorList>
            <consortium name="RefSeq"/>
        </authorList>
    </citation>
    <scope>IDENTIFICATION</scope>
    <source>
        <tissue evidence="7">Entire body</tissue>
    </source>
</reference>
<feature type="domain" description="A20-type" evidence="4">
    <location>
        <begin position="12"/>
        <end position="46"/>
    </location>
</feature>
<dbReference type="InterPro" id="IPR003123">
    <property type="entry name" value="VPS9"/>
</dbReference>
<dbReference type="Gene3D" id="1.10.246.120">
    <property type="match status" value="1"/>
</dbReference>
<feature type="domain" description="VPS9" evidence="5">
    <location>
        <begin position="216"/>
        <end position="359"/>
    </location>
</feature>
<dbReference type="InterPro" id="IPR041545">
    <property type="entry name" value="DUF5601"/>
</dbReference>
<dbReference type="GO" id="GO:0016192">
    <property type="term" value="P:vesicle-mediated transport"/>
    <property type="evidence" value="ECO:0007669"/>
    <property type="project" value="InterPro"/>
</dbReference>
<dbReference type="Pfam" id="PF02204">
    <property type="entry name" value="VPS9"/>
    <property type="match status" value="1"/>
</dbReference>
<dbReference type="InterPro" id="IPR045046">
    <property type="entry name" value="Vps9-like"/>
</dbReference>
<dbReference type="Gene3D" id="1.20.5.4770">
    <property type="match status" value="1"/>
</dbReference>
<dbReference type="SMART" id="SM00167">
    <property type="entry name" value="VPS9"/>
    <property type="match status" value="1"/>
</dbReference>
<dbReference type="GO" id="GO:0030139">
    <property type="term" value="C:endocytic vesicle"/>
    <property type="evidence" value="ECO:0007669"/>
    <property type="project" value="TreeGrafter"/>
</dbReference>
<evidence type="ECO:0000259" key="4">
    <source>
        <dbReference type="PROSITE" id="PS51036"/>
    </source>
</evidence>
<sequence>MYVTKRPTLRINQSDLECRNGCGFYGNAEWEGYCSKCYREYVRKNRELQGSDGTLDTNKTHISGFSKFEEKKRQQTDKKNKYLKNLTPVFRKTSSARESTRSEKHAPRHANPEIEKLLAEYISSFGSWGENVRNDFLKCSNSVYTKVISEIDCKPIDEIADLVQRYYTMFSNRLQIEQVYEHVSPEAKDQIFDFFEKFVMVYLYSILFCPYTTVDEEKDLLIQERIRKLSWVNAYHLGCCISETSMEVRELVYTAITELLGMDSVKAPQEKLTCVVKCCRSIMEVLQHCQGGPVSADEFLPALIFIVLKANPARLKSNMNFVTRFCNAQRLMQGEGGYYFTNLCCAVSFIESLTAESLNMPENEFKAYMTGAITPVSAWESALVACESMHQLCEHLTQLKMLSDRIDTVKQGADTLKSNIEKFKVSFKCCAVSFIESLTAESLNMPENEFKAYMTGAITPVSAWESALVACESMHQLCEHLTQLKMLSDRIDTVKQGADTLKSNIEKFKTEITTKVASTLERIPIIIKPPQKLFIWSKDRLFGNKTKLVTSSNSNEKNSLDESINHEDKPGPSNYYWKNLQIQSFGFPFDALEKPKFEKHDLSIIKDVAFSPTKNTPTIASLSGLSGVSYDIDLSDLSAENSIAEEVTPEKLKPSCKSDPFSPDDKFSLDSFSPVPDFSGNLDATNDSEINTSVIDKIGGTPTSNLPSPLKPTTSFVGITKQGWQIPNIPCNTGEFNSVGLTEASSSQKESGN</sequence>
<dbReference type="SMART" id="SM00259">
    <property type="entry name" value="ZnF_A20"/>
    <property type="match status" value="1"/>
</dbReference>
<evidence type="ECO:0000259" key="5">
    <source>
        <dbReference type="PROSITE" id="PS51205"/>
    </source>
</evidence>